<protein>
    <submittedName>
        <fullName evidence="1">Uncharacterized protein</fullName>
    </submittedName>
</protein>
<accession>A0A8S5SXS1</accession>
<reference evidence="1" key="1">
    <citation type="journal article" date="2021" name="Proc. Natl. Acad. Sci. U.S.A.">
        <title>A Catalog of Tens of Thousands of Viruses from Human Metagenomes Reveals Hidden Associations with Chronic Diseases.</title>
        <authorList>
            <person name="Tisza M.J."/>
            <person name="Buck C.B."/>
        </authorList>
    </citation>
    <scope>NUCLEOTIDE SEQUENCE</scope>
    <source>
        <strain evidence="1">CtZHD14</strain>
    </source>
</reference>
<proteinExistence type="predicted"/>
<evidence type="ECO:0000313" key="1">
    <source>
        <dbReference type="EMBL" id="DAF55346.1"/>
    </source>
</evidence>
<dbReference type="EMBL" id="BK032687">
    <property type="protein sequence ID" value="DAF55346.1"/>
    <property type="molecule type" value="Genomic_DNA"/>
</dbReference>
<sequence length="30" mass="3796">MVIRINREIIRSAFSQKRSTTRFYNRNFYK</sequence>
<name>A0A8S5SXS1_9CAUD</name>
<organism evidence="1">
    <name type="scientific">Siphoviridae sp. ctZHD14</name>
    <dbReference type="NCBI Taxonomy" id="2827891"/>
    <lineage>
        <taxon>Viruses</taxon>
        <taxon>Duplodnaviria</taxon>
        <taxon>Heunggongvirae</taxon>
        <taxon>Uroviricota</taxon>
        <taxon>Caudoviricetes</taxon>
    </lineage>
</organism>